<gene>
    <name evidence="1" type="ORF">DTO10_24625</name>
</gene>
<name>A0ABN5N782_9BACI</name>
<evidence type="ECO:0000313" key="1">
    <source>
        <dbReference type="EMBL" id="AXN41253.1"/>
    </source>
</evidence>
<evidence type="ECO:0000313" key="2">
    <source>
        <dbReference type="Proteomes" id="UP000260457"/>
    </source>
</evidence>
<accession>A0ABN5N782</accession>
<reference evidence="1 2" key="1">
    <citation type="submission" date="2018-07" db="EMBL/GenBank/DDBJ databases">
        <title>The molecular basis for the intramolecular migration of carboxyl group in the catabolism of para-hydroxybenzoate via gentisate.</title>
        <authorList>
            <person name="Zhao H."/>
            <person name="Xu Y."/>
            <person name="Lin S."/>
            <person name="Spain J.C."/>
            <person name="Zhou N.-Y."/>
        </authorList>
    </citation>
    <scope>NUCLEOTIDE SEQUENCE [LARGE SCALE GENOMIC DNA]</scope>
    <source>
        <strain evidence="1 2">PHB-7a</strain>
    </source>
</reference>
<dbReference type="EMBL" id="CP030926">
    <property type="protein sequence ID" value="AXN41253.1"/>
    <property type="molecule type" value="Genomic_DNA"/>
</dbReference>
<organism evidence="1 2">
    <name type="scientific">Peribacillus butanolivorans</name>
    <dbReference type="NCBI Taxonomy" id="421767"/>
    <lineage>
        <taxon>Bacteria</taxon>
        <taxon>Bacillati</taxon>
        <taxon>Bacillota</taxon>
        <taxon>Bacilli</taxon>
        <taxon>Bacillales</taxon>
        <taxon>Bacillaceae</taxon>
        <taxon>Peribacillus</taxon>
    </lineage>
</organism>
<dbReference type="RefSeq" id="WP_116822059.1">
    <property type="nucleotide sequence ID" value="NZ_CP030926.1"/>
</dbReference>
<dbReference type="Proteomes" id="UP000260457">
    <property type="component" value="Chromosome"/>
</dbReference>
<sequence length="47" mass="5354">MESVLVQHDSRLETAKIGVPEDVKGETTICFVPYFITPDARCFYFIS</sequence>
<protein>
    <submittedName>
        <fullName evidence="1">Uncharacterized protein</fullName>
    </submittedName>
</protein>
<keyword evidence="2" id="KW-1185">Reference proteome</keyword>
<dbReference type="GeneID" id="95401385"/>
<proteinExistence type="predicted"/>